<dbReference type="CDD" id="cd07100">
    <property type="entry name" value="ALDH_SSADH1_GabD1"/>
    <property type="match status" value="1"/>
</dbReference>
<dbReference type="AlphaFoldDB" id="L9ZRP4"/>
<sequence length="483" mass="53241">MRELPVRLKQFLVVGFRMSIESTNPATGDVIETYDETDASERENRLDRAQAAFEEWRDVPIETRQRLLVDAGDILRENTEEYAELMTREMGKPIEQARAEVEKCAWVCDYYGEHAAEFLQDEVVAGDPNARTVVAHQPLGPILAIMPWNFPFWQVFRFAAPNLVAGNVGLLKHASNVPGCARAIEDIFHEAGFPADVFTTLLIDSSEIEAVIQDDRVQGVTLTGSDGAGRAVAETAGSELKKTVLELGGSDPFVVLEDAPLDETVETAVQARLLNSGQSCIAAKRFIVVEDVYDEFVDRFVAEMDAQVVGDPLDEETDIGPQARPDLLDQLHEQVQETVEQGGEVRLGGEPMDREGAFYPPTVLTNVPEDAPADQEELFGPVATVFRVPDEAAAIEKANDTRFGLGASVWTDDLERGERVAREFDSGLAFVNELVKSDPRLPFGGVKDSGYGRELARDGIHEFTNTKTIWVQQDAGEESELVD</sequence>
<dbReference type="PATRIC" id="fig|1227493.4.peg.3221"/>
<dbReference type="Gene3D" id="3.40.309.10">
    <property type="entry name" value="Aldehyde Dehydrogenase, Chain A, domain 2"/>
    <property type="match status" value="1"/>
</dbReference>
<comment type="similarity">
    <text evidence="1">Belongs to the aldehyde dehydrogenase family.</text>
</comment>
<dbReference type="PROSITE" id="PS00070">
    <property type="entry name" value="ALDEHYDE_DEHYDR_CYS"/>
    <property type="match status" value="1"/>
</dbReference>
<dbReference type="EMBL" id="AOIM01000039">
    <property type="protein sequence ID" value="ELY88237.1"/>
    <property type="molecule type" value="Genomic_DNA"/>
</dbReference>
<dbReference type="GO" id="GO:0004030">
    <property type="term" value="F:aldehyde dehydrogenase [NAD(P)+] activity"/>
    <property type="evidence" value="ECO:0007669"/>
    <property type="project" value="InterPro"/>
</dbReference>
<keyword evidence="6" id="KW-1185">Reference proteome</keyword>
<dbReference type="InterPro" id="IPR016163">
    <property type="entry name" value="Ald_DH_C"/>
</dbReference>
<proteinExistence type="inferred from homology"/>
<dbReference type="FunFam" id="3.40.605.10:FF:000012">
    <property type="entry name" value="NAD-dependent succinate-semialdehyde dehydrogenase"/>
    <property type="match status" value="1"/>
</dbReference>
<comment type="caution">
    <text evidence="5">The sequence shown here is derived from an EMBL/GenBank/DDBJ whole genome shotgun (WGS) entry which is preliminary data.</text>
</comment>
<gene>
    <name evidence="5" type="ORF">C483_16031</name>
</gene>
<reference evidence="5 6" key="1">
    <citation type="journal article" date="2014" name="PLoS Genet.">
        <title>Phylogenetically driven sequencing of extremely halophilic archaea reveals strategies for static and dynamic osmo-response.</title>
        <authorList>
            <person name="Becker E.A."/>
            <person name="Seitzer P.M."/>
            <person name="Tritt A."/>
            <person name="Larsen D."/>
            <person name="Krusor M."/>
            <person name="Yao A.I."/>
            <person name="Wu D."/>
            <person name="Madern D."/>
            <person name="Eisen J.A."/>
            <person name="Darling A.E."/>
            <person name="Facciotti M.T."/>
        </authorList>
    </citation>
    <scope>NUCLEOTIDE SEQUENCE [LARGE SCALE GENOMIC DNA]</scope>
    <source>
        <strain evidence="5 6">JCM 10989</strain>
    </source>
</reference>
<dbReference type="SUPFAM" id="SSF53720">
    <property type="entry name" value="ALDH-like"/>
    <property type="match status" value="1"/>
</dbReference>
<dbReference type="FunFam" id="3.40.309.10:FF:000010">
    <property type="entry name" value="Gamma-aminobutyraldehyde dehydrogenase"/>
    <property type="match status" value="1"/>
</dbReference>
<dbReference type="GO" id="GO:0004777">
    <property type="term" value="F:succinate-semialdehyde dehydrogenase (NAD+) activity"/>
    <property type="evidence" value="ECO:0007669"/>
    <property type="project" value="TreeGrafter"/>
</dbReference>
<dbReference type="InterPro" id="IPR016160">
    <property type="entry name" value="Ald_DH_CS_CYS"/>
</dbReference>
<keyword evidence="2" id="KW-0521">NADP</keyword>
<protein>
    <submittedName>
        <fullName evidence="5">Aldehyde dehydrogenase</fullName>
    </submittedName>
</protein>
<feature type="domain" description="Aldehyde dehydrogenase" evidence="4">
    <location>
        <begin position="19"/>
        <end position="469"/>
    </location>
</feature>
<accession>L9ZRP4</accession>
<dbReference type="InterPro" id="IPR016161">
    <property type="entry name" value="Ald_DH/histidinol_DH"/>
</dbReference>
<dbReference type="InterPro" id="IPR016162">
    <property type="entry name" value="Ald_DH_N"/>
</dbReference>
<evidence type="ECO:0000259" key="4">
    <source>
        <dbReference type="Pfam" id="PF00171"/>
    </source>
</evidence>
<organism evidence="5 6">
    <name type="scientific">Natrialba hulunbeirensis JCM 10989</name>
    <dbReference type="NCBI Taxonomy" id="1227493"/>
    <lineage>
        <taxon>Archaea</taxon>
        <taxon>Methanobacteriati</taxon>
        <taxon>Methanobacteriota</taxon>
        <taxon>Stenosarchaea group</taxon>
        <taxon>Halobacteria</taxon>
        <taxon>Halobacteriales</taxon>
        <taxon>Natrialbaceae</taxon>
        <taxon>Natrialba</taxon>
    </lineage>
</organism>
<dbReference type="Pfam" id="PF00171">
    <property type="entry name" value="Aldedh"/>
    <property type="match status" value="1"/>
</dbReference>
<dbReference type="InterPro" id="IPR044148">
    <property type="entry name" value="ALDH_GabD1-like"/>
</dbReference>
<dbReference type="Gene3D" id="3.40.605.10">
    <property type="entry name" value="Aldehyde Dehydrogenase, Chain A, domain 1"/>
    <property type="match status" value="1"/>
</dbReference>
<dbReference type="InterPro" id="IPR015590">
    <property type="entry name" value="Aldehyde_DH_dom"/>
</dbReference>
<evidence type="ECO:0000313" key="6">
    <source>
        <dbReference type="Proteomes" id="UP000011519"/>
    </source>
</evidence>
<dbReference type="Proteomes" id="UP000011519">
    <property type="component" value="Unassembled WGS sequence"/>
</dbReference>
<dbReference type="PANTHER" id="PTHR43217">
    <property type="entry name" value="SUCCINATE SEMIALDEHYDE DEHYDROGENASE [NAD(P)+] SAD"/>
    <property type="match status" value="1"/>
</dbReference>
<name>L9ZRP4_9EURY</name>
<evidence type="ECO:0000256" key="1">
    <source>
        <dbReference type="ARBA" id="ARBA00009986"/>
    </source>
</evidence>
<dbReference type="InterPro" id="IPR047110">
    <property type="entry name" value="GABD/Sad-like"/>
</dbReference>
<evidence type="ECO:0000313" key="5">
    <source>
        <dbReference type="EMBL" id="ELY88237.1"/>
    </source>
</evidence>
<dbReference type="PANTHER" id="PTHR43217:SF1">
    <property type="entry name" value="SUCCINATE SEMIALDEHYDE DEHYDROGENASE [NAD(P)+] SAD"/>
    <property type="match status" value="1"/>
</dbReference>
<evidence type="ECO:0000256" key="3">
    <source>
        <dbReference type="ARBA" id="ARBA00023002"/>
    </source>
</evidence>
<keyword evidence="3" id="KW-0560">Oxidoreductase</keyword>
<dbReference type="STRING" id="1227493.C483_16031"/>
<evidence type="ECO:0000256" key="2">
    <source>
        <dbReference type="ARBA" id="ARBA00022857"/>
    </source>
</evidence>